<dbReference type="InterPro" id="IPR007345">
    <property type="entry name" value="Polysacch_pyruvyl_Trfase"/>
</dbReference>
<dbReference type="Pfam" id="PF04230">
    <property type="entry name" value="PS_pyruv_trans"/>
    <property type="match status" value="1"/>
</dbReference>
<dbReference type="Proteomes" id="UP000199004">
    <property type="component" value="Unassembled WGS sequence"/>
</dbReference>
<keyword evidence="3" id="KW-1185">Reference proteome</keyword>
<sequence length="344" mass="38758">MGADFTPVNASVWRSVLRRWASRLGLDPLLRRARTHPAINPWRDDPEVARCIGDADLVVIGGGNLIFDVDPWTRSWEFFDSALNAARGRGIPVIGMCLGIGPFATDEQNLNAVRSLEKCAAVSFRDRRSLELYRRYSSAGNAHLSVDPVFTMPLVVGGAGERGVIGVNFVDMRLAGAGPWVAMKNRRRYCELIAAILRRFTNDIVLFSTDLNDYPLLFDIDRRVSSPRCRVAKVDGRHSLLTLYASFDVVVAARMHALITSYAQLIPVVGLAWQSKVREFFDIVEDDSSVFECDNLPAEIPNILEKIHQKIEARHEERREMTIRRKAIEERFLVNHELVASVQL</sequence>
<evidence type="ECO:0000313" key="3">
    <source>
        <dbReference type="Proteomes" id="UP000199004"/>
    </source>
</evidence>
<accession>A0A1H0BPQ1</accession>
<keyword evidence="2" id="KW-0808">Transferase</keyword>
<evidence type="ECO:0000259" key="1">
    <source>
        <dbReference type="Pfam" id="PF04230"/>
    </source>
</evidence>
<reference evidence="2 3" key="1">
    <citation type="submission" date="2016-10" db="EMBL/GenBank/DDBJ databases">
        <authorList>
            <person name="de Groot N.N."/>
        </authorList>
    </citation>
    <scope>NUCLEOTIDE SEQUENCE [LARGE SCALE GENOMIC DNA]</scope>
    <source>
        <strain evidence="2 3">CGMCC 1.11147</strain>
    </source>
</reference>
<dbReference type="AlphaFoldDB" id="A0A1H0BPQ1"/>
<organism evidence="2 3">
    <name type="scientific">Nocardioides szechwanensis</name>
    <dbReference type="NCBI Taxonomy" id="1005944"/>
    <lineage>
        <taxon>Bacteria</taxon>
        <taxon>Bacillati</taxon>
        <taxon>Actinomycetota</taxon>
        <taxon>Actinomycetes</taxon>
        <taxon>Propionibacteriales</taxon>
        <taxon>Nocardioidaceae</taxon>
        <taxon>Nocardioides</taxon>
    </lineage>
</organism>
<dbReference type="GO" id="GO:0016740">
    <property type="term" value="F:transferase activity"/>
    <property type="evidence" value="ECO:0007669"/>
    <property type="project" value="UniProtKB-KW"/>
</dbReference>
<evidence type="ECO:0000313" key="2">
    <source>
        <dbReference type="EMBL" id="SDN47630.1"/>
    </source>
</evidence>
<gene>
    <name evidence="2" type="ORF">SAMN05192576_2197</name>
</gene>
<proteinExistence type="predicted"/>
<dbReference type="InterPro" id="IPR029062">
    <property type="entry name" value="Class_I_gatase-like"/>
</dbReference>
<protein>
    <submittedName>
        <fullName evidence="2">Polysaccharide pyruvyl transferase family protein WcaK</fullName>
    </submittedName>
</protein>
<dbReference type="PANTHER" id="PTHR36836">
    <property type="entry name" value="COLANIC ACID BIOSYNTHESIS PROTEIN WCAK"/>
    <property type="match status" value="1"/>
</dbReference>
<dbReference type="CDD" id="cd01653">
    <property type="entry name" value="GATase1"/>
    <property type="match status" value="1"/>
</dbReference>
<dbReference type="PANTHER" id="PTHR36836:SF1">
    <property type="entry name" value="COLANIC ACID BIOSYNTHESIS PROTEIN WCAK"/>
    <property type="match status" value="1"/>
</dbReference>
<name>A0A1H0BPQ1_9ACTN</name>
<dbReference type="STRING" id="1005944.SAMN05192576_2197"/>
<feature type="domain" description="Polysaccharide pyruvyl transferase" evidence="1">
    <location>
        <begin position="24"/>
        <end position="275"/>
    </location>
</feature>
<dbReference type="EMBL" id="FNIC01000003">
    <property type="protein sequence ID" value="SDN47630.1"/>
    <property type="molecule type" value="Genomic_DNA"/>
</dbReference>
<dbReference type="SUPFAM" id="SSF52317">
    <property type="entry name" value="Class I glutamine amidotransferase-like"/>
    <property type="match status" value="1"/>
</dbReference>